<evidence type="ECO:0000313" key="2">
    <source>
        <dbReference type="Proteomes" id="UP000198211"/>
    </source>
</evidence>
<dbReference type="EMBL" id="NBNE01000445">
    <property type="protein sequence ID" value="OWZ19420.1"/>
    <property type="molecule type" value="Genomic_DNA"/>
</dbReference>
<comment type="caution">
    <text evidence="1">The sequence shown here is derived from an EMBL/GenBank/DDBJ whole genome shotgun (WGS) entry which is preliminary data.</text>
</comment>
<accession>A0A225WR55</accession>
<name>A0A225WR55_9STRA</name>
<keyword evidence="2" id="KW-1185">Reference proteome</keyword>
<organism evidence="1 2">
    <name type="scientific">Phytophthora megakarya</name>
    <dbReference type="NCBI Taxonomy" id="4795"/>
    <lineage>
        <taxon>Eukaryota</taxon>
        <taxon>Sar</taxon>
        <taxon>Stramenopiles</taxon>
        <taxon>Oomycota</taxon>
        <taxon>Peronosporomycetes</taxon>
        <taxon>Peronosporales</taxon>
        <taxon>Peronosporaceae</taxon>
        <taxon>Phytophthora</taxon>
    </lineage>
</organism>
<protein>
    <submittedName>
        <fullName evidence="1">Uncharacterized protein</fullName>
    </submittedName>
</protein>
<proteinExistence type="predicted"/>
<dbReference type="OrthoDB" id="125876at2759"/>
<evidence type="ECO:0000313" key="1">
    <source>
        <dbReference type="EMBL" id="OWZ19420.1"/>
    </source>
</evidence>
<sequence>MYDSTREQVQDFITQWHGCEHEEATMVELIKYMGTQRDASLEAKLIRKKQLSVLHYWNGLAQFPFYGISR</sequence>
<reference evidence="2" key="1">
    <citation type="submission" date="2017-03" db="EMBL/GenBank/DDBJ databases">
        <title>Phytopthora megakarya and P. palmivora, two closely related causual agents of cacao black pod achieved similar genome size and gene model numbers by different mechanisms.</title>
        <authorList>
            <person name="Ali S."/>
            <person name="Shao J."/>
            <person name="Larry D.J."/>
            <person name="Kronmiller B."/>
            <person name="Shen D."/>
            <person name="Strem M.D."/>
            <person name="Melnick R.L."/>
            <person name="Guiltinan M.J."/>
            <person name="Tyler B.M."/>
            <person name="Meinhardt L.W."/>
            <person name="Bailey B.A."/>
        </authorList>
    </citation>
    <scope>NUCLEOTIDE SEQUENCE [LARGE SCALE GENOMIC DNA]</scope>
    <source>
        <strain evidence="2">zdho120</strain>
    </source>
</reference>
<gene>
    <name evidence="1" type="ORF">PHMEG_0006341</name>
</gene>
<dbReference type="AlphaFoldDB" id="A0A225WR55"/>
<dbReference type="Proteomes" id="UP000198211">
    <property type="component" value="Unassembled WGS sequence"/>
</dbReference>